<dbReference type="SUPFAM" id="SSF52980">
    <property type="entry name" value="Restriction endonuclease-like"/>
    <property type="match status" value="1"/>
</dbReference>
<sequence length="163" mass="18609">MTTALRHAARCVDPEGFVVLCDSALQLRSVTSDDLVSALHDAPREVRDLLRRCDRRAQSGTETMVRVRLRSRNIAVTPQHHVPGVGFVDLLIGDRLVVEVDSKSHHTGTERYEADRARDRRLVQLGYVVLRLSYRQVVHEWATSEEVILDLIRRRAHRGETLL</sequence>
<dbReference type="GO" id="GO:0004519">
    <property type="term" value="F:endonuclease activity"/>
    <property type="evidence" value="ECO:0007669"/>
    <property type="project" value="UniProtKB-KW"/>
</dbReference>
<reference evidence="2 3" key="1">
    <citation type="submission" date="2022-10" db="EMBL/GenBank/DDBJ databases">
        <title>The complete genomes of actinobacterial strains from the NBC collection.</title>
        <authorList>
            <person name="Joergensen T.S."/>
            <person name="Alvarez Arevalo M."/>
            <person name="Sterndorff E.B."/>
            <person name="Faurdal D."/>
            <person name="Vuksanovic O."/>
            <person name="Mourched A.-S."/>
            <person name="Charusanti P."/>
            <person name="Shaw S."/>
            <person name="Blin K."/>
            <person name="Weber T."/>
        </authorList>
    </citation>
    <scope>NUCLEOTIDE SEQUENCE [LARGE SCALE GENOMIC DNA]</scope>
    <source>
        <strain evidence="2 3">NBC_00319</strain>
    </source>
</reference>
<keyword evidence="2" id="KW-0540">Nuclease</keyword>
<dbReference type="InterPro" id="IPR011335">
    <property type="entry name" value="Restrct_endonuc-II-like"/>
</dbReference>
<keyword evidence="3" id="KW-1185">Reference proteome</keyword>
<protein>
    <submittedName>
        <fullName evidence="2">Endonuclease domain-containing protein</fullName>
    </submittedName>
</protein>
<dbReference type="RefSeq" id="WP_328856813.1">
    <property type="nucleotide sequence ID" value="NZ_CP108021.1"/>
</dbReference>
<dbReference type="Gene3D" id="3.40.960.10">
    <property type="entry name" value="VSR Endonuclease"/>
    <property type="match status" value="1"/>
</dbReference>
<proteinExistence type="predicted"/>
<feature type="domain" description="DUF559" evidence="1">
    <location>
        <begin position="55"/>
        <end position="150"/>
    </location>
</feature>
<gene>
    <name evidence="2" type="ORF">OG579_16495</name>
</gene>
<dbReference type="Pfam" id="PF04480">
    <property type="entry name" value="DUF559"/>
    <property type="match status" value="1"/>
</dbReference>
<dbReference type="InterPro" id="IPR007569">
    <property type="entry name" value="DUF559"/>
</dbReference>
<keyword evidence="2" id="KW-0255">Endonuclease</keyword>
<dbReference type="AlphaFoldDB" id="A0AAU4JZS7"/>
<evidence type="ECO:0000313" key="3">
    <source>
        <dbReference type="Proteomes" id="UP001432128"/>
    </source>
</evidence>
<organism evidence="2 3">
    <name type="scientific">Williamsia herbipolensis</name>
    <dbReference type="NCBI Taxonomy" id="1603258"/>
    <lineage>
        <taxon>Bacteria</taxon>
        <taxon>Bacillati</taxon>
        <taxon>Actinomycetota</taxon>
        <taxon>Actinomycetes</taxon>
        <taxon>Mycobacteriales</taxon>
        <taxon>Nocardiaceae</taxon>
        <taxon>Williamsia</taxon>
    </lineage>
</organism>
<evidence type="ECO:0000259" key="1">
    <source>
        <dbReference type="Pfam" id="PF04480"/>
    </source>
</evidence>
<accession>A0AAU4JZS7</accession>
<name>A0AAU4JZS7_9NOCA</name>
<dbReference type="Proteomes" id="UP001432128">
    <property type="component" value="Chromosome"/>
</dbReference>
<dbReference type="KEGG" id="whr:OG579_16495"/>
<evidence type="ECO:0000313" key="2">
    <source>
        <dbReference type="EMBL" id="WUM19289.1"/>
    </source>
</evidence>
<keyword evidence="2" id="KW-0378">Hydrolase</keyword>
<dbReference type="EMBL" id="CP108021">
    <property type="protein sequence ID" value="WUM19289.1"/>
    <property type="molecule type" value="Genomic_DNA"/>
</dbReference>